<dbReference type="EMBL" id="LCJB01000002">
    <property type="protein sequence ID" value="KKT72056.1"/>
    <property type="molecule type" value="Genomic_DNA"/>
</dbReference>
<dbReference type="AlphaFoldDB" id="A0A0G1JKG0"/>
<evidence type="ECO:0000259" key="1">
    <source>
        <dbReference type="PROSITE" id="PS51186"/>
    </source>
</evidence>
<name>A0A0G1JKG0_9BACT</name>
<dbReference type="InterPro" id="IPR000182">
    <property type="entry name" value="GNAT_dom"/>
</dbReference>
<dbReference type="PROSITE" id="PS51186">
    <property type="entry name" value="GNAT"/>
    <property type="match status" value="1"/>
</dbReference>
<dbReference type="Proteomes" id="UP000034154">
    <property type="component" value="Unassembled WGS sequence"/>
</dbReference>
<proteinExistence type="predicted"/>
<comment type="caution">
    <text evidence="2">The sequence shown here is derived from an EMBL/GenBank/DDBJ whole genome shotgun (WGS) entry which is preliminary data.</text>
</comment>
<feature type="domain" description="N-acetyltransferase" evidence="1">
    <location>
        <begin position="1"/>
        <end position="121"/>
    </location>
</feature>
<evidence type="ECO:0000313" key="2">
    <source>
        <dbReference type="EMBL" id="KKT72056.1"/>
    </source>
</evidence>
<dbReference type="Gene3D" id="3.40.630.30">
    <property type="match status" value="1"/>
</dbReference>
<gene>
    <name evidence="2" type="ORF">UW63_C0002G0024</name>
</gene>
<dbReference type="InterPro" id="IPR016181">
    <property type="entry name" value="Acyl_CoA_acyltransferase"/>
</dbReference>
<protein>
    <recommendedName>
        <fullName evidence="1">N-acetyltransferase domain-containing protein</fullName>
    </recommendedName>
</protein>
<dbReference type="SUPFAM" id="SSF55729">
    <property type="entry name" value="Acyl-CoA N-acyltransferases (Nat)"/>
    <property type="match status" value="1"/>
</dbReference>
<reference evidence="2 3" key="1">
    <citation type="journal article" date="2015" name="Nature">
        <title>rRNA introns, odd ribosomes, and small enigmatic genomes across a large radiation of phyla.</title>
        <authorList>
            <person name="Brown C.T."/>
            <person name="Hug L.A."/>
            <person name="Thomas B.C."/>
            <person name="Sharon I."/>
            <person name="Castelle C.J."/>
            <person name="Singh A."/>
            <person name="Wilkins M.J."/>
            <person name="Williams K.H."/>
            <person name="Banfield J.F."/>
        </authorList>
    </citation>
    <scope>NUCLEOTIDE SEQUENCE [LARGE SCALE GENOMIC DNA]</scope>
</reference>
<evidence type="ECO:0000313" key="3">
    <source>
        <dbReference type="Proteomes" id="UP000034154"/>
    </source>
</evidence>
<accession>A0A0G1JKG0</accession>
<dbReference type="GO" id="GO:0016747">
    <property type="term" value="F:acyltransferase activity, transferring groups other than amino-acyl groups"/>
    <property type="evidence" value="ECO:0007669"/>
    <property type="project" value="InterPro"/>
</dbReference>
<sequence>MKETWLKPPEIKDLSKTEVLHHRLSIEVDGKEIGKAELIYFGRPIRFYLLENLRIDPDYRGFRFSSRAIESINKFLDNKKTPGVLVNVISEDSKSRGLYERHDWKPTSFKDILVYSKKDLPKDVLAEMILRLTKWYNHDSK</sequence>
<organism evidence="2 3">
    <name type="scientific">Candidatus Uhrbacteria bacterium GW2011_GWF2_44_350</name>
    <dbReference type="NCBI Taxonomy" id="1619000"/>
    <lineage>
        <taxon>Bacteria</taxon>
        <taxon>Candidatus Uhriibacteriota</taxon>
    </lineage>
</organism>